<dbReference type="Gene3D" id="3.90.550.10">
    <property type="entry name" value="Spore Coat Polysaccharide Biosynthesis Protein SpsA, Chain A"/>
    <property type="match status" value="1"/>
</dbReference>
<dbReference type="EMBL" id="CP104013">
    <property type="protein sequence ID" value="UYP48021.1"/>
    <property type="molecule type" value="Genomic_DNA"/>
</dbReference>
<feature type="domain" description="Glycosyltransferase 2-like" evidence="1">
    <location>
        <begin position="14"/>
        <end position="168"/>
    </location>
</feature>
<evidence type="ECO:0000313" key="2">
    <source>
        <dbReference type="EMBL" id="UYP48021.1"/>
    </source>
</evidence>
<organism evidence="2 3">
    <name type="scientific">Candidatus Lokiarchaeum ossiferum</name>
    <dbReference type="NCBI Taxonomy" id="2951803"/>
    <lineage>
        <taxon>Archaea</taxon>
        <taxon>Promethearchaeati</taxon>
        <taxon>Promethearchaeota</taxon>
        <taxon>Promethearchaeia</taxon>
        <taxon>Promethearchaeales</taxon>
        <taxon>Promethearchaeaceae</taxon>
        <taxon>Candidatus Lokiarchaeum</taxon>
    </lineage>
</organism>
<dbReference type="CDD" id="cd00761">
    <property type="entry name" value="Glyco_tranf_GTA_type"/>
    <property type="match status" value="1"/>
</dbReference>
<reference evidence="2" key="1">
    <citation type="submission" date="2022-09" db="EMBL/GenBank/DDBJ databases">
        <title>Actin cytoskeleton and complex cell architecture in an #Asgard archaeon.</title>
        <authorList>
            <person name="Ponce Toledo R.I."/>
            <person name="Schleper C."/>
            <person name="Rodrigues Oliveira T."/>
            <person name="Wollweber F."/>
            <person name="Xu J."/>
            <person name="Rittmann S."/>
            <person name="Klingl A."/>
            <person name="Pilhofer M."/>
        </authorList>
    </citation>
    <scope>NUCLEOTIDE SEQUENCE</scope>
    <source>
        <strain evidence="2">B-35</strain>
    </source>
</reference>
<dbReference type="InterPro" id="IPR001173">
    <property type="entry name" value="Glyco_trans_2-like"/>
</dbReference>
<evidence type="ECO:0000259" key="1">
    <source>
        <dbReference type="Pfam" id="PF00535"/>
    </source>
</evidence>
<name>A0ABY6HXC9_9ARCH</name>
<dbReference type="PANTHER" id="PTHR22916:SF3">
    <property type="entry name" value="UDP-GLCNAC:BETAGAL BETA-1,3-N-ACETYLGLUCOSAMINYLTRANSFERASE-LIKE PROTEIN 1"/>
    <property type="match status" value="1"/>
</dbReference>
<dbReference type="SUPFAM" id="SSF53448">
    <property type="entry name" value="Nucleotide-diphospho-sugar transferases"/>
    <property type="match status" value="1"/>
</dbReference>
<dbReference type="PANTHER" id="PTHR22916">
    <property type="entry name" value="GLYCOSYLTRANSFERASE"/>
    <property type="match status" value="1"/>
</dbReference>
<gene>
    <name evidence="2" type="ORF">NEF87_004306</name>
</gene>
<dbReference type="Pfam" id="PF00535">
    <property type="entry name" value="Glycos_transf_2"/>
    <property type="match status" value="1"/>
</dbReference>
<accession>A0ABY6HXC9</accession>
<sequence>MRDLLIDVEKTKVSVIIPTYNRGNLIHKTIKSVLRQTHKNLELIIVDDGSTDNTPLLINNLKKRDSRIKYYYIENSGGPSRPKNYGIKKSVGSIIAFLDHDDIWKPNKLEMQIPLLSNSKIGLVSCDAIGIDHFRKKKKIMRTKLFNEMLPKLLFENTIQSSSSVIISRKIINIIGLFDEKLKITDDKDFWIRIARKGFQFVKVNEVLFKYDIHENNLSKKNIVNNLKELEYILEKYQNVYRIYHLYEKKKVQIAFFYFSSGYIQKSIMMIKNVMIKDFRSILYIILIRSGKFGYMLLKTLRSIINIT</sequence>
<evidence type="ECO:0000313" key="3">
    <source>
        <dbReference type="Proteomes" id="UP001208689"/>
    </source>
</evidence>
<dbReference type="Proteomes" id="UP001208689">
    <property type="component" value="Chromosome"/>
</dbReference>
<dbReference type="InterPro" id="IPR029044">
    <property type="entry name" value="Nucleotide-diphossugar_trans"/>
</dbReference>
<proteinExistence type="predicted"/>
<protein>
    <recommendedName>
        <fullName evidence="1">Glycosyltransferase 2-like domain-containing protein</fullName>
    </recommendedName>
</protein>
<keyword evidence="3" id="KW-1185">Reference proteome</keyword>